<keyword evidence="2" id="KW-1185">Reference proteome</keyword>
<dbReference type="Proteomes" id="UP000202420">
    <property type="component" value="Segment"/>
</dbReference>
<evidence type="ECO:0000313" key="2">
    <source>
        <dbReference type="Proteomes" id="UP000202420"/>
    </source>
</evidence>
<proteinExistence type="predicted"/>
<dbReference type="GeneID" id="5470880"/>
<name>A7K8V2_9PHYC</name>
<accession>A7K8V2</accession>
<reference evidence="1 2" key="1">
    <citation type="submission" date="2006-09" db="EMBL/GenBank/DDBJ databases">
        <title>Sequence and annotation of the 288-kb ATCV-1 virus that infects an endosymbiotic Chlorella strain of the heliozoon Acanthocystis turfacea.</title>
        <authorList>
            <person name="Fitzgerald L.A."/>
            <person name="Graves M.V."/>
            <person name="Li X."/>
            <person name="Pfitzner A.J.P."/>
            <person name="Hartigan J."/>
            <person name="Van Etten J.L."/>
        </authorList>
    </citation>
    <scope>NUCLEOTIDE SEQUENCE [LARGE SCALE GENOMIC DNA]</scope>
    <source>
        <strain evidence="1 2">ATCV-1</strain>
    </source>
</reference>
<protein>
    <submittedName>
        <fullName evidence="1">Uncharacterized protein z342R</fullName>
    </submittedName>
</protein>
<dbReference type="KEGG" id="vg:5470880"/>
<organism evidence="1 2">
    <name type="scientific">Chlorovirus heliozoae</name>
    <dbReference type="NCBI Taxonomy" id="322019"/>
    <lineage>
        <taxon>Viruses</taxon>
        <taxon>Varidnaviria</taxon>
        <taxon>Bamfordvirae</taxon>
        <taxon>Nucleocytoviricota</taxon>
        <taxon>Megaviricetes</taxon>
        <taxon>Algavirales</taxon>
        <taxon>Phycodnaviridae</taxon>
        <taxon>Chlorovirus</taxon>
    </lineage>
</organism>
<evidence type="ECO:0000313" key="1">
    <source>
        <dbReference type="EMBL" id="ABT16476.1"/>
    </source>
</evidence>
<dbReference type="RefSeq" id="YP_001426823.1">
    <property type="nucleotide sequence ID" value="NC_008724.1"/>
</dbReference>
<gene>
    <name evidence="1" type="primary">z342R</name>
    <name evidence="1" type="ORF">ATCV1_z342R</name>
</gene>
<dbReference type="EMBL" id="EF101928">
    <property type="protein sequence ID" value="ABT16476.1"/>
    <property type="molecule type" value="Genomic_DNA"/>
</dbReference>
<sequence>MSVVESTPGRGMASASSNISMNSMMTADIDTASVLIFTRTPSRARRVTMLVILGYSLLRPYKEILSI</sequence>